<dbReference type="InterPro" id="IPR052218">
    <property type="entry name" value="Preflagellin_Peptidase"/>
</dbReference>
<evidence type="ECO:0000256" key="5">
    <source>
        <dbReference type="ARBA" id="ARBA00023136"/>
    </source>
</evidence>
<feature type="transmembrane region" description="Helical" evidence="6">
    <location>
        <begin position="98"/>
        <end position="119"/>
    </location>
</feature>
<evidence type="ECO:0000256" key="1">
    <source>
        <dbReference type="ARBA" id="ARBA00004651"/>
    </source>
</evidence>
<accession>A0ABW4MYQ6</accession>
<comment type="subcellular location">
    <subcellularLocation>
        <location evidence="1">Cell membrane</location>
        <topology evidence="1">Multi-pass membrane protein</topology>
    </subcellularLocation>
</comment>
<dbReference type="InterPro" id="IPR000045">
    <property type="entry name" value="Prepilin_IV_endopep_pep"/>
</dbReference>
<feature type="transmembrane region" description="Helical" evidence="6">
    <location>
        <begin position="57"/>
        <end position="78"/>
    </location>
</feature>
<organism evidence="8 9">
    <name type="scientific">Phenylobacterium terrae</name>
    <dbReference type="NCBI Taxonomy" id="2665495"/>
    <lineage>
        <taxon>Bacteria</taxon>
        <taxon>Pseudomonadati</taxon>
        <taxon>Pseudomonadota</taxon>
        <taxon>Alphaproteobacteria</taxon>
        <taxon>Caulobacterales</taxon>
        <taxon>Caulobacteraceae</taxon>
        <taxon>Phenylobacterium</taxon>
    </lineage>
</organism>
<comment type="caution">
    <text evidence="8">The sequence shown here is derived from an EMBL/GenBank/DDBJ whole genome shotgun (WGS) entry which is preliminary data.</text>
</comment>
<dbReference type="Proteomes" id="UP001597237">
    <property type="component" value="Unassembled WGS sequence"/>
</dbReference>
<sequence length="172" mass="17582">MALVQSALVFLFPALVIVAGLKDLTSYTIPNWISLALIAAFFPAAFLLGLPLQTIGVCAAVGVGALLAGMVMFALGWIGGGDAKLFAASALWLGWPAALPFLLITCVMGGALAVALLLLRSTQVQAFVPSSPRWLFRLATKGENVPYGVAIAVGALAAFSSSAVGVAFAGLF</sequence>
<reference evidence="9" key="1">
    <citation type="journal article" date="2019" name="Int. J. Syst. Evol. Microbiol.">
        <title>The Global Catalogue of Microorganisms (GCM) 10K type strain sequencing project: providing services to taxonomists for standard genome sequencing and annotation.</title>
        <authorList>
            <consortium name="The Broad Institute Genomics Platform"/>
            <consortium name="The Broad Institute Genome Sequencing Center for Infectious Disease"/>
            <person name="Wu L."/>
            <person name="Ma J."/>
        </authorList>
    </citation>
    <scope>NUCLEOTIDE SEQUENCE [LARGE SCALE GENOMIC DNA]</scope>
    <source>
        <strain evidence="9">DFY28</strain>
    </source>
</reference>
<proteinExistence type="predicted"/>
<dbReference type="EMBL" id="JBHUEY010000001">
    <property type="protein sequence ID" value="MFD1782869.1"/>
    <property type="molecule type" value="Genomic_DNA"/>
</dbReference>
<dbReference type="RefSeq" id="WP_377282604.1">
    <property type="nucleotide sequence ID" value="NZ_JBHRSI010000007.1"/>
</dbReference>
<dbReference type="PANTHER" id="PTHR36506">
    <property type="entry name" value="PREFLAGELLIN PEPTIDASE"/>
    <property type="match status" value="1"/>
</dbReference>
<feature type="transmembrane region" description="Helical" evidence="6">
    <location>
        <begin position="147"/>
        <end position="171"/>
    </location>
</feature>
<evidence type="ECO:0000256" key="4">
    <source>
        <dbReference type="ARBA" id="ARBA00022989"/>
    </source>
</evidence>
<keyword evidence="2" id="KW-1003">Cell membrane</keyword>
<dbReference type="Pfam" id="PF01478">
    <property type="entry name" value="Peptidase_A24"/>
    <property type="match status" value="1"/>
</dbReference>
<keyword evidence="5 6" id="KW-0472">Membrane</keyword>
<gene>
    <name evidence="8" type="ORF">ACFSC0_05650</name>
</gene>
<evidence type="ECO:0000256" key="3">
    <source>
        <dbReference type="ARBA" id="ARBA00022692"/>
    </source>
</evidence>
<evidence type="ECO:0000259" key="7">
    <source>
        <dbReference type="Pfam" id="PF01478"/>
    </source>
</evidence>
<dbReference type="PANTHER" id="PTHR36506:SF1">
    <property type="entry name" value="PREFLAGELLIN PEPTIDASE"/>
    <property type="match status" value="1"/>
</dbReference>
<evidence type="ECO:0000313" key="8">
    <source>
        <dbReference type="EMBL" id="MFD1782869.1"/>
    </source>
</evidence>
<dbReference type="Gene3D" id="1.20.120.1220">
    <property type="match status" value="1"/>
</dbReference>
<evidence type="ECO:0000256" key="2">
    <source>
        <dbReference type="ARBA" id="ARBA00022475"/>
    </source>
</evidence>
<evidence type="ECO:0000256" key="6">
    <source>
        <dbReference type="SAM" id="Phobius"/>
    </source>
</evidence>
<feature type="transmembrane region" description="Helical" evidence="6">
    <location>
        <begin position="32"/>
        <end position="50"/>
    </location>
</feature>
<protein>
    <submittedName>
        <fullName evidence="8">Prepilin peptidase</fullName>
    </submittedName>
</protein>
<keyword evidence="3 6" id="KW-0812">Transmembrane</keyword>
<keyword evidence="9" id="KW-1185">Reference proteome</keyword>
<name>A0ABW4MYQ6_9CAUL</name>
<keyword evidence="4 6" id="KW-1133">Transmembrane helix</keyword>
<feature type="domain" description="Prepilin type IV endopeptidase peptidase" evidence="7">
    <location>
        <begin position="11"/>
        <end position="114"/>
    </location>
</feature>
<evidence type="ECO:0000313" key="9">
    <source>
        <dbReference type="Proteomes" id="UP001597237"/>
    </source>
</evidence>